<keyword evidence="3" id="KW-1185">Reference proteome</keyword>
<dbReference type="InterPro" id="IPR019734">
    <property type="entry name" value="TPR_rpt"/>
</dbReference>
<dbReference type="SUPFAM" id="SSF48452">
    <property type="entry name" value="TPR-like"/>
    <property type="match status" value="1"/>
</dbReference>
<evidence type="ECO:0000313" key="2">
    <source>
        <dbReference type="EMBL" id="MEW9922011.1"/>
    </source>
</evidence>
<feature type="domain" description="Guanylate cyclase" evidence="1">
    <location>
        <begin position="1"/>
        <end position="114"/>
    </location>
</feature>
<sequence>MAADMVGYSRLMEADEVGTLARQKLHRIELIDPKVAAHGGRVIKLTGDGLIAEFSSVVEAVQCAVSIQTEMVAREAAEPEARRISYRIAINLGDVIFEDGDVYGDGVNIAARLEALADAGGVIVSGTAYDHLKSTVNVGYEDLGEQRVKNIRTPVRAFRVLLDPAQAGELVETAPESRPGRWPTIAASLAAALILLTVWFWQRPEFVPADPSKMAFELPDRPSIAVLAFDNISNDESNRYLADGFVESLITELARIPDLFVIARNSSFAFRDQAVDLREISQNLGVRYILEGSFQKAGDNLRINVQLVDAIKGNHIWSKRYDRPAAEFYLIQDDLIEEITLEVAGRGAGGIFRAERLRVEMVSNDDLAVIEFWEKITQTWFQFTPESNEKTKRLTLEMLDKYPNHTRGYSSLAFYHVGRIVLGYSEDPAGDANECLESAKHAVDLDSQDYMGHLASGYCYVFLNRPDERIAAFRKAYEINPNDVIVRREYAKHALVPEGKYEEAIELLKSLLRLSPGQQIGTSSDVGVIYFILEDYEKAVDYGKREAAPGIHYKGRLAASLWMNGQHEEAKMLVQEILEVAPDATSASYGGFAAHATPEAGFVRGTWLEPGRGLS</sequence>
<protein>
    <submittedName>
        <fullName evidence="2">Adenylate/guanylate cyclase domain-containing protein</fullName>
    </submittedName>
</protein>
<dbReference type="Proteomes" id="UP001556098">
    <property type="component" value="Unassembled WGS sequence"/>
</dbReference>
<dbReference type="InterPro" id="IPR029787">
    <property type="entry name" value="Nucleotide_cyclase"/>
</dbReference>
<dbReference type="CDD" id="cd07302">
    <property type="entry name" value="CHD"/>
    <property type="match status" value="1"/>
</dbReference>
<dbReference type="Pfam" id="PF00211">
    <property type="entry name" value="Guanylate_cyc"/>
    <property type="match status" value="1"/>
</dbReference>
<dbReference type="PANTHER" id="PTHR43081">
    <property type="entry name" value="ADENYLATE CYCLASE, TERMINAL-DIFFERENTIATION SPECIFIC-RELATED"/>
    <property type="match status" value="1"/>
</dbReference>
<proteinExistence type="predicted"/>
<dbReference type="EMBL" id="JBFNXX010000028">
    <property type="protein sequence ID" value="MEW9922011.1"/>
    <property type="molecule type" value="Genomic_DNA"/>
</dbReference>
<dbReference type="InterPro" id="IPR001054">
    <property type="entry name" value="A/G_cyclase"/>
</dbReference>
<reference evidence="2 3" key="1">
    <citation type="submission" date="2024-07" db="EMBL/GenBank/DDBJ databases">
        <title>Marimonas sp.nov., isolated from tidal-flat sediment.</title>
        <authorList>
            <person name="Jayan J.N."/>
            <person name="Lee S.S."/>
        </authorList>
    </citation>
    <scope>NUCLEOTIDE SEQUENCE [LARGE SCALE GENOMIC DNA]</scope>
    <source>
        <strain evidence="2 3">MJW-29</strain>
    </source>
</reference>
<evidence type="ECO:0000313" key="3">
    <source>
        <dbReference type="Proteomes" id="UP001556098"/>
    </source>
</evidence>
<dbReference type="SUPFAM" id="SSF55073">
    <property type="entry name" value="Nucleotide cyclase"/>
    <property type="match status" value="1"/>
</dbReference>
<dbReference type="PROSITE" id="PS50125">
    <property type="entry name" value="GUANYLATE_CYCLASE_2"/>
    <property type="match status" value="1"/>
</dbReference>
<dbReference type="Gene3D" id="3.40.50.10070">
    <property type="entry name" value="TolB, N-terminal domain"/>
    <property type="match status" value="1"/>
</dbReference>
<dbReference type="InterPro" id="IPR050697">
    <property type="entry name" value="Adenylyl/Guanylyl_Cyclase_3/4"/>
</dbReference>
<organism evidence="2 3">
    <name type="scientific">Sulfitobacter sediminis</name>
    <dbReference type="NCBI Taxonomy" id="3234186"/>
    <lineage>
        <taxon>Bacteria</taxon>
        <taxon>Pseudomonadati</taxon>
        <taxon>Pseudomonadota</taxon>
        <taxon>Alphaproteobacteria</taxon>
        <taxon>Rhodobacterales</taxon>
        <taxon>Roseobacteraceae</taxon>
        <taxon>Sulfitobacter</taxon>
    </lineage>
</organism>
<dbReference type="PANTHER" id="PTHR43081:SF19">
    <property type="entry name" value="PH-SENSITIVE ADENYLATE CYCLASE RV1264"/>
    <property type="match status" value="1"/>
</dbReference>
<accession>A0ABV3RSN5</accession>
<name>A0ABV3RSN5_9RHOB</name>
<dbReference type="Pfam" id="PF13181">
    <property type="entry name" value="TPR_8"/>
    <property type="match status" value="1"/>
</dbReference>
<dbReference type="RefSeq" id="WP_367879710.1">
    <property type="nucleotide sequence ID" value="NZ_JBFNXX010000028.1"/>
</dbReference>
<comment type="caution">
    <text evidence="2">The sequence shown here is derived from an EMBL/GenBank/DDBJ whole genome shotgun (WGS) entry which is preliminary data.</text>
</comment>
<dbReference type="InterPro" id="IPR011990">
    <property type="entry name" value="TPR-like_helical_dom_sf"/>
</dbReference>
<gene>
    <name evidence="2" type="ORF">AB2B41_20595</name>
</gene>
<dbReference type="Gene3D" id="1.25.40.10">
    <property type="entry name" value="Tetratricopeptide repeat domain"/>
    <property type="match status" value="1"/>
</dbReference>
<evidence type="ECO:0000259" key="1">
    <source>
        <dbReference type="PROSITE" id="PS50125"/>
    </source>
</evidence>
<dbReference type="Gene3D" id="3.30.70.1230">
    <property type="entry name" value="Nucleotide cyclase"/>
    <property type="match status" value="1"/>
</dbReference>